<gene>
    <name evidence="2" type="ORF">HYH03_017802</name>
</gene>
<feature type="compositionally biased region" description="Acidic residues" evidence="1">
    <location>
        <begin position="576"/>
        <end position="590"/>
    </location>
</feature>
<dbReference type="AlphaFoldDB" id="A0A836BQ35"/>
<dbReference type="Proteomes" id="UP000612055">
    <property type="component" value="Unassembled WGS sequence"/>
</dbReference>
<evidence type="ECO:0000256" key="1">
    <source>
        <dbReference type="SAM" id="MobiDB-lite"/>
    </source>
</evidence>
<feature type="compositionally biased region" description="Gly residues" evidence="1">
    <location>
        <begin position="887"/>
        <end position="896"/>
    </location>
</feature>
<feature type="region of interest" description="Disordered" evidence="1">
    <location>
        <begin position="565"/>
        <end position="592"/>
    </location>
</feature>
<evidence type="ECO:0000313" key="2">
    <source>
        <dbReference type="EMBL" id="KAG2483354.1"/>
    </source>
</evidence>
<keyword evidence="3" id="KW-1185">Reference proteome</keyword>
<proteinExistence type="predicted"/>
<reference evidence="2" key="1">
    <citation type="journal article" date="2020" name="bioRxiv">
        <title>Comparative genomics of Chlamydomonas.</title>
        <authorList>
            <person name="Craig R.J."/>
            <person name="Hasan A.R."/>
            <person name="Ness R.W."/>
            <person name="Keightley P.D."/>
        </authorList>
    </citation>
    <scope>NUCLEOTIDE SEQUENCE</scope>
    <source>
        <strain evidence="2">CCAP 11/70</strain>
    </source>
</reference>
<comment type="caution">
    <text evidence="2">The sequence shown here is derived from an EMBL/GenBank/DDBJ whole genome shotgun (WGS) entry which is preliminary data.</text>
</comment>
<feature type="compositionally biased region" description="Low complexity" evidence="1">
    <location>
        <begin position="871"/>
        <end position="886"/>
    </location>
</feature>
<protein>
    <submittedName>
        <fullName evidence="2">Uncharacterized protein</fullName>
    </submittedName>
</protein>
<feature type="region of interest" description="Disordered" evidence="1">
    <location>
        <begin position="869"/>
        <end position="902"/>
    </location>
</feature>
<evidence type="ECO:0000313" key="3">
    <source>
        <dbReference type="Proteomes" id="UP000612055"/>
    </source>
</evidence>
<organism evidence="2 3">
    <name type="scientific">Edaphochlamys debaryana</name>
    <dbReference type="NCBI Taxonomy" id="47281"/>
    <lineage>
        <taxon>Eukaryota</taxon>
        <taxon>Viridiplantae</taxon>
        <taxon>Chlorophyta</taxon>
        <taxon>core chlorophytes</taxon>
        <taxon>Chlorophyceae</taxon>
        <taxon>CS clade</taxon>
        <taxon>Chlamydomonadales</taxon>
        <taxon>Chlamydomonadales incertae sedis</taxon>
        <taxon>Edaphochlamys</taxon>
    </lineage>
</organism>
<sequence length="902" mass="91357">MELATSAFRAVCVGLMSYRHASAVAPDDPWFTAKMLAARLVSGAMTVYIAWALGARAARQRGGAGSARLRGGKGGEAEAGGQGVDGEPMEAEPGPTGSSDGAAGGGVEAACAPESPADVNGDDAAPAPAPNVPTRQPLESPFAYAKVQPKAAEHCPGGGSAIGSATNTSGGAGAAVEAMEALLPWLRPPRPRLVEYRSAAVRHTIRLKIPDAQPEDLPPGHRERLRALLAERGLVPGAVAVQRGCIRLTMLALGLRRPQPRPVGTNSGSAASEAEGPDAPRGSGSGLEPAAVVQALGLPTPAGYAGGRQDWVAGVTYEASELLCEEGRSLGQGPLASARVLRMSPRVLLVPPQRQRQRQQQPDGGCWEAPELRVVLSVPRLRAACGDGVNAPPVLSAHVFWDGVAQPASVSCVPCAASGSGLPAAATSAAAASGAAGAGEQEQVWEQGLALKEEGCAGAELEAGEVEEDEVEYAIRLPDQAPPPGVVLLELSLEPSPPEPPTAGAPPAPALGTLGLVLPLLATHDPAAAAEVGALAGRWPQGAREGRALGELLLDLGLWAAGPPAVGGPAGGKAAEEEEEEGADGGEEGGEAGPLQLALWRASVESALGLLVHAGCPATAARIRADLQTLATITAAIAAASAAVSGPAASPSRGRLRCWLGAAAWVVRAEAGLWGGAAGPGGPGRPSAAEVAAFRGRGERWGVSLSPYLWALEVAAMAMVLIRDRDNAAPDVPLYVSLLLLPGLLSAGARLALPRPRWQAVTRAVRGPRMLLYAAVRACRGRPMPPGLAAQVPLMFLSGSFVLPLASLVPLRSMALVSTLRLPLNIHFLASSGAASSAPAAVLLAAAVEALALAVTLACHTHLRLEQLQEQAPSRRGARPSSPAGGSQPGGSGKGCKAGKEE</sequence>
<dbReference type="EMBL" id="JAEHOE010000180">
    <property type="protein sequence ID" value="KAG2483354.1"/>
    <property type="molecule type" value="Genomic_DNA"/>
</dbReference>
<feature type="region of interest" description="Disordered" evidence="1">
    <location>
        <begin position="64"/>
        <end position="137"/>
    </location>
</feature>
<name>A0A836BQ35_9CHLO</name>
<feature type="compositionally biased region" description="Gly residues" evidence="1">
    <location>
        <begin position="72"/>
        <end position="84"/>
    </location>
</feature>
<feature type="compositionally biased region" description="Low complexity" evidence="1">
    <location>
        <begin position="108"/>
        <end position="126"/>
    </location>
</feature>
<feature type="region of interest" description="Disordered" evidence="1">
    <location>
        <begin position="257"/>
        <end position="287"/>
    </location>
</feature>
<accession>A0A836BQ35</accession>
<dbReference type="OrthoDB" id="545322at2759"/>